<accession>A0AAN6GI35</accession>
<name>A0AAN6GI35_9BASI</name>
<proteinExistence type="predicted"/>
<organism evidence="1 2">
    <name type="scientific">Tilletia horrida</name>
    <dbReference type="NCBI Taxonomy" id="155126"/>
    <lineage>
        <taxon>Eukaryota</taxon>
        <taxon>Fungi</taxon>
        <taxon>Dikarya</taxon>
        <taxon>Basidiomycota</taxon>
        <taxon>Ustilaginomycotina</taxon>
        <taxon>Exobasidiomycetes</taxon>
        <taxon>Tilletiales</taxon>
        <taxon>Tilletiaceae</taxon>
        <taxon>Tilletia</taxon>
    </lineage>
</organism>
<sequence>MIDKAAASLKRRREPELYDHRMDTDSVLLAATEEVMRRFNVDSRPAHVVAQHEGGWEEIGVASSSAASSPYPQLPRLRAPLRVGLASTSRATKRRGASDRFKAVRDKIFEIGKTALPATTLLSDGSKQVLRSEVRSAARH</sequence>
<protein>
    <submittedName>
        <fullName evidence="1">Uncharacterized protein</fullName>
    </submittedName>
</protein>
<keyword evidence="2" id="KW-1185">Reference proteome</keyword>
<dbReference type="EMBL" id="JAPDMZ010000600">
    <property type="protein sequence ID" value="KAK0542179.1"/>
    <property type="molecule type" value="Genomic_DNA"/>
</dbReference>
<reference evidence="1" key="1">
    <citation type="journal article" date="2023" name="PhytoFront">
        <title>Draft Genome Resources of Seven Strains of Tilletia horrida, Causal Agent of Kernel Smut of Rice.</title>
        <authorList>
            <person name="Khanal S."/>
            <person name="Antony Babu S."/>
            <person name="Zhou X.G."/>
        </authorList>
    </citation>
    <scope>NUCLEOTIDE SEQUENCE</scope>
    <source>
        <strain evidence="1">TX6</strain>
    </source>
</reference>
<dbReference type="Proteomes" id="UP001176517">
    <property type="component" value="Unassembled WGS sequence"/>
</dbReference>
<dbReference type="AlphaFoldDB" id="A0AAN6GI35"/>
<gene>
    <name evidence="1" type="ORF">OC846_006817</name>
</gene>
<evidence type="ECO:0000313" key="2">
    <source>
        <dbReference type="Proteomes" id="UP001176517"/>
    </source>
</evidence>
<comment type="caution">
    <text evidence="1">The sequence shown here is derived from an EMBL/GenBank/DDBJ whole genome shotgun (WGS) entry which is preliminary data.</text>
</comment>
<evidence type="ECO:0000313" key="1">
    <source>
        <dbReference type="EMBL" id="KAK0542179.1"/>
    </source>
</evidence>